<proteinExistence type="predicted"/>
<dbReference type="AlphaFoldDB" id="A0A368FCR7"/>
<evidence type="ECO:0000313" key="3">
    <source>
        <dbReference type="Proteomes" id="UP000252519"/>
    </source>
</evidence>
<dbReference type="Proteomes" id="UP000252519">
    <property type="component" value="Unassembled WGS sequence"/>
</dbReference>
<name>A0A368FCR7_ANCCA</name>
<feature type="domain" description="SCP" evidence="1">
    <location>
        <begin position="13"/>
        <end position="85"/>
    </location>
</feature>
<keyword evidence="3" id="KW-1185">Reference proteome</keyword>
<dbReference type="EMBL" id="JOJR01001723">
    <property type="protein sequence ID" value="RCN29944.1"/>
    <property type="molecule type" value="Genomic_DNA"/>
</dbReference>
<gene>
    <name evidence="2" type="ORF">ANCCAN_24288</name>
</gene>
<comment type="caution">
    <text evidence="2">The sequence shown here is derived from an EMBL/GenBank/DDBJ whole genome shotgun (WGS) entry which is preliminary data.</text>
</comment>
<dbReference type="InterPro" id="IPR014044">
    <property type="entry name" value="CAP_dom"/>
</dbReference>
<evidence type="ECO:0000259" key="1">
    <source>
        <dbReference type="Pfam" id="PF00188"/>
    </source>
</evidence>
<protein>
    <recommendedName>
        <fullName evidence="1">SCP domain-containing protein</fullName>
    </recommendedName>
</protein>
<evidence type="ECO:0000313" key="2">
    <source>
        <dbReference type="EMBL" id="RCN29944.1"/>
    </source>
</evidence>
<dbReference type="STRING" id="29170.A0A368FCR7"/>
<dbReference type="SUPFAM" id="SSF55797">
    <property type="entry name" value="PR-1-like"/>
    <property type="match status" value="1"/>
</dbReference>
<accession>A0A368FCR7</accession>
<dbReference type="OrthoDB" id="5830160at2759"/>
<dbReference type="Gene3D" id="3.40.33.10">
    <property type="entry name" value="CAP"/>
    <property type="match status" value="1"/>
</dbReference>
<dbReference type="Pfam" id="PF00188">
    <property type="entry name" value="CAP"/>
    <property type="match status" value="1"/>
</dbReference>
<dbReference type="InterPro" id="IPR035940">
    <property type="entry name" value="CAP_sf"/>
</dbReference>
<reference evidence="2 3" key="1">
    <citation type="submission" date="2014-10" db="EMBL/GenBank/DDBJ databases">
        <title>Draft genome of the hookworm Ancylostoma caninum.</title>
        <authorList>
            <person name="Mitreva M."/>
        </authorList>
    </citation>
    <scope>NUCLEOTIDE SEQUENCE [LARGE SCALE GENOMIC DNA]</scope>
    <source>
        <strain evidence="2 3">Baltimore</strain>
    </source>
</reference>
<sequence length="128" mass="14559">MHNVSNLPMSNMDAAKEAMNSWINQIRHNGLGSANVFTEFEYWRAALPYYGFFIPIEDYVNMVIDTNDRMGCIIQDCNNSKYVHCFYSPRTREPMGKVIYEVGMPCTKNSHCTGNGKCLVKEGLCTTP</sequence>
<organism evidence="2 3">
    <name type="scientific">Ancylostoma caninum</name>
    <name type="common">Dog hookworm</name>
    <dbReference type="NCBI Taxonomy" id="29170"/>
    <lineage>
        <taxon>Eukaryota</taxon>
        <taxon>Metazoa</taxon>
        <taxon>Ecdysozoa</taxon>
        <taxon>Nematoda</taxon>
        <taxon>Chromadorea</taxon>
        <taxon>Rhabditida</taxon>
        <taxon>Rhabditina</taxon>
        <taxon>Rhabditomorpha</taxon>
        <taxon>Strongyloidea</taxon>
        <taxon>Ancylostomatidae</taxon>
        <taxon>Ancylostomatinae</taxon>
        <taxon>Ancylostoma</taxon>
    </lineage>
</organism>